<feature type="region of interest" description="Disordered" evidence="1">
    <location>
        <begin position="1"/>
        <end position="21"/>
    </location>
</feature>
<accession>A0A9X2IDR5</accession>
<gene>
    <name evidence="3" type="ORF">M8330_04395</name>
</gene>
<comment type="caution">
    <text evidence="3">The sequence shown here is derived from an EMBL/GenBank/DDBJ whole genome shotgun (WGS) entry which is preliminary data.</text>
</comment>
<proteinExistence type="predicted"/>
<keyword evidence="2" id="KW-0812">Transmembrane</keyword>
<dbReference type="Proteomes" id="UP001139485">
    <property type="component" value="Unassembled WGS sequence"/>
</dbReference>
<sequence>MHPTETHHRAPSTRPPSTRLLPPRSLPLPLLVGLGALVVAVTTVALAVGVRLLGVGATTPSPVVAPSATTTPVADTSEDRRALALLRGWDRRRAVAWAAADPVTLERLYTRGSPTGSQDVAMLRAWQDRGLRVAGLSTQVLSVSALRVSPRLVRLRVTDRVAAGSVERIDTGEATGQSLPTSRPSTSVVTLVRGAGEWRVRGVR</sequence>
<evidence type="ECO:0000313" key="4">
    <source>
        <dbReference type="Proteomes" id="UP001139485"/>
    </source>
</evidence>
<dbReference type="EMBL" id="JAMOIL010000003">
    <property type="protein sequence ID" value="MCM0619537.1"/>
    <property type="molecule type" value="Genomic_DNA"/>
</dbReference>
<evidence type="ECO:0000256" key="1">
    <source>
        <dbReference type="SAM" id="MobiDB-lite"/>
    </source>
</evidence>
<dbReference type="AlphaFoldDB" id="A0A9X2IDR5"/>
<organism evidence="3 4">
    <name type="scientific">Nocardioides bruguierae</name>
    <dbReference type="NCBI Taxonomy" id="2945102"/>
    <lineage>
        <taxon>Bacteria</taxon>
        <taxon>Bacillati</taxon>
        <taxon>Actinomycetota</taxon>
        <taxon>Actinomycetes</taxon>
        <taxon>Propionibacteriales</taxon>
        <taxon>Nocardioidaceae</taxon>
        <taxon>Nocardioides</taxon>
    </lineage>
</organism>
<evidence type="ECO:0000313" key="3">
    <source>
        <dbReference type="EMBL" id="MCM0619537.1"/>
    </source>
</evidence>
<feature type="transmembrane region" description="Helical" evidence="2">
    <location>
        <begin position="30"/>
        <end position="53"/>
    </location>
</feature>
<keyword evidence="2" id="KW-0472">Membrane</keyword>
<reference evidence="3" key="1">
    <citation type="submission" date="2022-05" db="EMBL/GenBank/DDBJ databases">
        <authorList>
            <person name="Tuo L."/>
        </authorList>
    </citation>
    <scope>NUCLEOTIDE SEQUENCE</scope>
    <source>
        <strain evidence="3">BSK12Z-4</strain>
    </source>
</reference>
<keyword evidence="2" id="KW-1133">Transmembrane helix</keyword>
<dbReference type="RefSeq" id="WP_250826349.1">
    <property type="nucleotide sequence ID" value="NZ_JAMOIL010000003.1"/>
</dbReference>
<keyword evidence="4" id="KW-1185">Reference proteome</keyword>
<evidence type="ECO:0000256" key="2">
    <source>
        <dbReference type="SAM" id="Phobius"/>
    </source>
</evidence>
<protein>
    <submittedName>
        <fullName evidence="3">Uncharacterized protein</fullName>
    </submittedName>
</protein>
<name>A0A9X2IDR5_9ACTN</name>